<dbReference type="InterPro" id="IPR030791">
    <property type="entry name" value="Rotatin"/>
</dbReference>
<keyword evidence="4" id="KW-1185">Reference proteome</keyword>
<gene>
    <name evidence="3" type="ORF">OBRU01_09126</name>
</gene>
<name>A0A0L7LGC7_OPEBR</name>
<sequence>MATAEILASYISKLSHPLKEIRERALQLLIAKLQLGWELDDELAETRRLLEALLAWFQGSQPNLQQEAFKLLLATIKTKSGAYIAREFGITMIVSSLNAVKGKIEPDAMEAYDDVVDTLRFINTIDSESEGASSSGYYNLDPNNETSKETSINNEDYQITKQTRYLFSGAVYL</sequence>
<accession>A0A0L7LGC7</accession>
<feature type="region of interest" description="Disordered" evidence="1">
    <location>
        <begin position="129"/>
        <end position="154"/>
    </location>
</feature>
<dbReference type="PANTHER" id="PTHR31691">
    <property type="entry name" value="ROTATIN"/>
    <property type="match status" value="1"/>
</dbReference>
<dbReference type="GO" id="GO:0005813">
    <property type="term" value="C:centrosome"/>
    <property type="evidence" value="ECO:0007669"/>
    <property type="project" value="InterPro"/>
</dbReference>
<dbReference type="SUPFAM" id="SSF48371">
    <property type="entry name" value="ARM repeat"/>
    <property type="match status" value="1"/>
</dbReference>
<dbReference type="PANTHER" id="PTHR31691:SF1">
    <property type="entry name" value="ROTATIN"/>
    <property type="match status" value="1"/>
</dbReference>
<dbReference type="InterPro" id="IPR016024">
    <property type="entry name" value="ARM-type_fold"/>
</dbReference>
<feature type="domain" description="Rotatin N-terminal" evidence="2">
    <location>
        <begin position="20"/>
        <end position="119"/>
    </location>
</feature>
<dbReference type="GO" id="GO:0010457">
    <property type="term" value="P:centriole-centriole cohesion"/>
    <property type="evidence" value="ECO:0007669"/>
    <property type="project" value="TreeGrafter"/>
</dbReference>
<evidence type="ECO:0000313" key="4">
    <source>
        <dbReference type="Proteomes" id="UP000037510"/>
    </source>
</evidence>
<dbReference type="Pfam" id="PF14726">
    <property type="entry name" value="RTTN_N"/>
    <property type="match status" value="1"/>
</dbReference>
<evidence type="ECO:0000313" key="3">
    <source>
        <dbReference type="EMBL" id="KOB74465.1"/>
    </source>
</evidence>
<protein>
    <submittedName>
        <fullName evidence="3">Putative rotatin</fullName>
    </submittedName>
</protein>
<organism evidence="3 4">
    <name type="scientific">Operophtera brumata</name>
    <name type="common">Winter moth</name>
    <name type="synonym">Phalaena brumata</name>
    <dbReference type="NCBI Taxonomy" id="104452"/>
    <lineage>
        <taxon>Eukaryota</taxon>
        <taxon>Metazoa</taxon>
        <taxon>Ecdysozoa</taxon>
        <taxon>Arthropoda</taxon>
        <taxon>Hexapoda</taxon>
        <taxon>Insecta</taxon>
        <taxon>Pterygota</taxon>
        <taxon>Neoptera</taxon>
        <taxon>Endopterygota</taxon>
        <taxon>Lepidoptera</taxon>
        <taxon>Glossata</taxon>
        <taxon>Ditrysia</taxon>
        <taxon>Geometroidea</taxon>
        <taxon>Geometridae</taxon>
        <taxon>Larentiinae</taxon>
        <taxon>Operophtera</taxon>
    </lineage>
</organism>
<dbReference type="GO" id="GO:0032053">
    <property type="term" value="P:ciliary basal body organization"/>
    <property type="evidence" value="ECO:0007669"/>
    <property type="project" value="TreeGrafter"/>
</dbReference>
<dbReference type="AlphaFoldDB" id="A0A0L7LGC7"/>
<dbReference type="GO" id="GO:0007099">
    <property type="term" value="P:centriole replication"/>
    <property type="evidence" value="ECO:0007669"/>
    <property type="project" value="TreeGrafter"/>
</dbReference>
<feature type="compositionally biased region" description="Polar residues" evidence="1">
    <location>
        <begin position="141"/>
        <end position="154"/>
    </location>
</feature>
<dbReference type="Proteomes" id="UP000037510">
    <property type="component" value="Unassembled WGS sequence"/>
</dbReference>
<reference evidence="3 4" key="1">
    <citation type="journal article" date="2015" name="Genome Biol. Evol.">
        <title>The genome of winter moth (Operophtera brumata) provides a genomic perspective on sexual dimorphism and phenology.</title>
        <authorList>
            <person name="Derks M.F."/>
            <person name="Smit S."/>
            <person name="Salis L."/>
            <person name="Schijlen E."/>
            <person name="Bossers A."/>
            <person name="Mateman C."/>
            <person name="Pijl A.S."/>
            <person name="de Ridder D."/>
            <person name="Groenen M.A."/>
            <person name="Visser M.E."/>
            <person name="Megens H.J."/>
        </authorList>
    </citation>
    <scope>NUCLEOTIDE SEQUENCE [LARGE SCALE GENOMIC DNA]</scope>
    <source>
        <strain evidence="3">WM2013NL</strain>
        <tissue evidence="3">Head and thorax</tissue>
    </source>
</reference>
<evidence type="ECO:0000256" key="1">
    <source>
        <dbReference type="SAM" id="MobiDB-lite"/>
    </source>
</evidence>
<proteinExistence type="predicted"/>
<comment type="caution">
    <text evidence="3">The sequence shown here is derived from an EMBL/GenBank/DDBJ whole genome shotgun (WGS) entry which is preliminary data.</text>
</comment>
<dbReference type="InterPro" id="IPR029249">
    <property type="entry name" value="Rotatin_N"/>
</dbReference>
<dbReference type="GO" id="GO:0036064">
    <property type="term" value="C:ciliary basal body"/>
    <property type="evidence" value="ECO:0007669"/>
    <property type="project" value="InterPro"/>
</dbReference>
<evidence type="ECO:0000259" key="2">
    <source>
        <dbReference type="Pfam" id="PF14726"/>
    </source>
</evidence>
<dbReference type="EMBL" id="JTDY01001231">
    <property type="protein sequence ID" value="KOB74465.1"/>
    <property type="molecule type" value="Genomic_DNA"/>
</dbReference>
<dbReference type="GO" id="GO:0005814">
    <property type="term" value="C:centriole"/>
    <property type="evidence" value="ECO:0007669"/>
    <property type="project" value="TreeGrafter"/>
</dbReference>